<dbReference type="Proteomes" id="UP001335100">
    <property type="component" value="Unassembled WGS sequence"/>
</dbReference>
<name>A0ABU7HWC7_9PSED</name>
<organism evidence="1 2">
    <name type="scientific">Pseudomonas ulcerans</name>
    <dbReference type="NCBI Taxonomy" id="3115852"/>
    <lineage>
        <taxon>Bacteria</taxon>
        <taxon>Pseudomonadati</taxon>
        <taxon>Pseudomonadota</taxon>
        <taxon>Gammaproteobacteria</taxon>
        <taxon>Pseudomonadales</taxon>
        <taxon>Pseudomonadaceae</taxon>
        <taxon>Pseudomonas</taxon>
    </lineage>
</organism>
<evidence type="ECO:0000313" key="2">
    <source>
        <dbReference type="Proteomes" id="UP001335100"/>
    </source>
</evidence>
<feature type="non-terminal residue" evidence="1">
    <location>
        <position position="80"/>
    </location>
</feature>
<dbReference type="EMBL" id="JAZDQJ010000029">
    <property type="protein sequence ID" value="MEE1935874.1"/>
    <property type="molecule type" value="Genomic_DNA"/>
</dbReference>
<evidence type="ECO:0000313" key="1">
    <source>
        <dbReference type="EMBL" id="MEE1935874.1"/>
    </source>
</evidence>
<sequence length="80" mass="8474">MEKPLVGNKILACGSRIVGGPGMVSTLLFRFEVLVLVLRAYPLPAAALPAPSAFTAGHFCWAAKVTKNACSCIRPYAALR</sequence>
<protein>
    <submittedName>
        <fullName evidence="1">Uncharacterized protein</fullName>
    </submittedName>
</protein>
<reference evidence="1 2" key="1">
    <citation type="submission" date="2024-01" db="EMBL/GenBank/DDBJ databases">
        <title>Unpublished Manusciprt.</title>
        <authorList>
            <person name="Duman M."/>
            <person name="Valdes E.G."/>
            <person name="Ajmi N."/>
            <person name="Altun S."/>
            <person name="Saticioglu I.B."/>
        </authorList>
    </citation>
    <scope>NUCLEOTIDE SEQUENCE [LARGE SCALE GENOMIC DNA]</scope>
    <source>
        <strain evidence="1 2">148P</strain>
    </source>
</reference>
<dbReference type="RefSeq" id="WP_330076594.1">
    <property type="nucleotide sequence ID" value="NZ_JAZDQJ010000029.1"/>
</dbReference>
<proteinExistence type="predicted"/>
<gene>
    <name evidence="1" type="ORF">V0R50_21815</name>
</gene>
<accession>A0ABU7HWC7</accession>
<comment type="caution">
    <text evidence="1">The sequence shown here is derived from an EMBL/GenBank/DDBJ whole genome shotgun (WGS) entry which is preliminary data.</text>
</comment>
<keyword evidence="2" id="KW-1185">Reference proteome</keyword>